<evidence type="ECO:0000256" key="4">
    <source>
        <dbReference type="ARBA" id="ARBA00023136"/>
    </source>
</evidence>
<dbReference type="EMBL" id="JACGWV010000001">
    <property type="protein sequence ID" value="MBA8807773.1"/>
    <property type="molecule type" value="Genomic_DNA"/>
</dbReference>
<dbReference type="InterPro" id="IPR018045">
    <property type="entry name" value="S04_transporter_CS"/>
</dbReference>
<dbReference type="Pfam" id="PF01740">
    <property type="entry name" value="STAS"/>
    <property type="match status" value="1"/>
</dbReference>
<proteinExistence type="predicted"/>
<feature type="transmembrane region" description="Helical" evidence="6">
    <location>
        <begin position="284"/>
        <end position="302"/>
    </location>
</feature>
<feature type="transmembrane region" description="Helical" evidence="6">
    <location>
        <begin position="166"/>
        <end position="190"/>
    </location>
</feature>
<keyword evidence="3 6" id="KW-1133">Transmembrane helix</keyword>
<evidence type="ECO:0000313" key="9">
    <source>
        <dbReference type="Proteomes" id="UP000540568"/>
    </source>
</evidence>
<dbReference type="CDD" id="cd07042">
    <property type="entry name" value="STAS_SulP_like_sulfate_transporter"/>
    <property type="match status" value="1"/>
</dbReference>
<feature type="transmembrane region" description="Helical" evidence="6">
    <location>
        <begin position="323"/>
        <end position="341"/>
    </location>
</feature>
<feature type="compositionally biased region" description="Basic and acidic residues" evidence="5">
    <location>
        <begin position="553"/>
        <end position="570"/>
    </location>
</feature>
<dbReference type="Pfam" id="PF00916">
    <property type="entry name" value="Sulfate_transp"/>
    <property type="match status" value="1"/>
</dbReference>
<dbReference type="GO" id="GO:0016020">
    <property type="term" value="C:membrane"/>
    <property type="evidence" value="ECO:0007669"/>
    <property type="project" value="UniProtKB-SubCell"/>
</dbReference>
<feature type="transmembrane region" description="Helical" evidence="6">
    <location>
        <begin position="47"/>
        <end position="63"/>
    </location>
</feature>
<protein>
    <submittedName>
        <fullName evidence="8">High affinity sulfate transporter 1</fullName>
    </submittedName>
</protein>
<dbReference type="AlphaFoldDB" id="A0A7W3J7P4"/>
<dbReference type="Gene3D" id="3.30.750.24">
    <property type="entry name" value="STAS domain"/>
    <property type="match status" value="1"/>
</dbReference>
<feature type="transmembrane region" description="Helical" evidence="6">
    <location>
        <begin position="70"/>
        <end position="90"/>
    </location>
</feature>
<organism evidence="8 9">
    <name type="scientific">Promicromonospora sukumoe</name>
    <dbReference type="NCBI Taxonomy" id="88382"/>
    <lineage>
        <taxon>Bacteria</taxon>
        <taxon>Bacillati</taxon>
        <taxon>Actinomycetota</taxon>
        <taxon>Actinomycetes</taxon>
        <taxon>Micrococcales</taxon>
        <taxon>Promicromonosporaceae</taxon>
        <taxon>Promicromonospora</taxon>
    </lineage>
</organism>
<name>A0A7W3J7P4_9MICO</name>
<dbReference type="InterPro" id="IPR002645">
    <property type="entry name" value="STAS_dom"/>
</dbReference>
<evidence type="ECO:0000256" key="3">
    <source>
        <dbReference type="ARBA" id="ARBA00022989"/>
    </source>
</evidence>
<evidence type="ECO:0000256" key="6">
    <source>
        <dbReference type="SAM" id="Phobius"/>
    </source>
</evidence>
<feature type="transmembrane region" description="Helical" evidence="6">
    <location>
        <begin position="128"/>
        <end position="146"/>
    </location>
</feature>
<keyword evidence="4 6" id="KW-0472">Membrane</keyword>
<evidence type="ECO:0000256" key="1">
    <source>
        <dbReference type="ARBA" id="ARBA00004141"/>
    </source>
</evidence>
<dbReference type="RefSeq" id="WP_182615328.1">
    <property type="nucleotide sequence ID" value="NZ_BAAATF010000006.1"/>
</dbReference>
<feature type="region of interest" description="Disordered" evidence="5">
    <location>
        <begin position="550"/>
        <end position="570"/>
    </location>
</feature>
<dbReference type="PROSITE" id="PS50801">
    <property type="entry name" value="STAS"/>
    <property type="match status" value="1"/>
</dbReference>
<dbReference type="SUPFAM" id="SSF52091">
    <property type="entry name" value="SpoIIaa-like"/>
    <property type="match status" value="1"/>
</dbReference>
<reference evidence="8 9" key="1">
    <citation type="submission" date="2020-07" db="EMBL/GenBank/DDBJ databases">
        <title>Sequencing the genomes of 1000 actinobacteria strains.</title>
        <authorList>
            <person name="Klenk H.-P."/>
        </authorList>
    </citation>
    <scope>NUCLEOTIDE SEQUENCE [LARGE SCALE GENOMIC DNA]</scope>
    <source>
        <strain evidence="8 9">DSM 44121</strain>
    </source>
</reference>
<dbReference type="PANTHER" id="PTHR11814">
    <property type="entry name" value="SULFATE TRANSPORTER"/>
    <property type="match status" value="1"/>
</dbReference>
<evidence type="ECO:0000313" key="8">
    <source>
        <dbReference type="EMBL" id="MBA8807773.1"/>
    </source>
</evidence>
<keyword evidence="2 6" id="KW-0812">Transmembrane</keyword>
<keyword evidence="9" id="KW-1185">Reference proteome</keyword>
<feature type="domain" description="STAS" evidence="7">
    <location>
        <begin position="447"/>
        <end position="558"/>
    </location>
</feature>
<comment type="caution">
    <text evidence="8">The sequence shown here is derived from an EMBL/GenBank/DDBJ whole genome shotgun (WGS) entry which is preliminary data.</text>
</comment>
<dbReference type="InterPro" id="IPR001902">
    <property type="entry name" value="SLC26A/SulP_fam"/>
</dbReference>
<dbReference type="Proteomes" id="UP000540568">
    <property type="component" value="Unassembled WGS sequence"/>
</dbReference>
<evidence type="ECO:0000259" key="7">
    <source>
        <dbReference type="PROSITE" id="PS50801"/>
    </source>
</evidence>
<accession>A0A7W3J7P4</accession>
<feature type="transmembrane region" description="Helical" evidence="6">
    <location>
        <begin position="197"/>
        <end position="217"/>
    </location>
</feature>
<dbReference type="PROSITE" id="PS01130">
    <property type="entry name" value="SLC26A"/>
    <property type="match status" value="1"/>
</dbReference>
<feature type="transmembrane region" description="Helical" evidence="6">
    <location>
        <begin position="387"/>
        <end position="420"/>
    </location>
</feature>
<dbReference type="InterPro" id="IPR036513">
    <property type="entry name" value="STAS_dom_sf"/>
</dbReference>
<gene>
    <name evidence="8" type="ORF">FHX71_001715</name>
</gene>
<dbReference type="GO" id="GO:0008271">
    <property type="term" value="F:secondary active sulfate transmembrane transporter activity"/>
    <property type="evidence" value="ECO:0007669"/>
    <property type="project" value="InterPro"/>
</dbReference>
<sequence length="570" mass="58736">MARFVGPSFSGFQRSWLRPDVVAGLAVWAVLVPEALAYATIAGVPPVVGLYAAVPALALYALAGSSRQLVVAPMSATAALSAGIVASVAGSDGDPVALTTALALATGIVAILAGLLRLGFLAAFISEPVLKGFIIGLALTIIVGQVPDLIGVEGGSGSFFEKTWALLGQLGDIDGLTITVGLASLAALVLVRRTMPFLPSSLVVVLLAIGATILFGLSDQGLAVVGHIDAGLPQVGVPDVTAAQFAELLGGAVGLMLIGFAEGLGAAKTYAARWGYDVDPNRELVGLGLSNLGSGFVSGMVVNGSLSKTAVNAGAGARSQISALTAAALTVVTLLFLTGIFEQLPLATLSAVVVAAVVELVDIRSLRRLWRVRTSRLARVYQVTARADFMAAGAALLGVLVFDTLPGLVIGIAVSLVLLLARTSRPRVAVLAPVGDEMDRPWVDSGRNPDYPTVPGVLVARVEGPLIFANAEYVRSRVRQLAASTPELRLVVLDGRSTPSIDVTAAAMLVQLRADLRRDGGDLALAEGIGQVRDVLARIEAEGEPELFSSLDDAVRNGRHDEEDGFTKNG</sequence>
<dbReference type="InterPro" id="IPR011547">
    <property type="entry name" value="SLC26A/SulP_dom"/>
</dbReference>
<evidence type="ECO:0000256" key="5">
    <source>
        <dbReference type="SAM" id="MobiDB-lite"/>
    </source>
</evidence>
<evidence type="ECO:0000256" key="2">
    <source>
        <dbReference type="ARBA" id="ARBA00022692"/>
    </source>
</evidence>
<comment type="subcellular location">
    <subcellularLocation>
        <location evidence="1">Membrane</location>
        <topology evidence="1">Multi-pass membrane protein</topology>
    </subcellularLocation>
</comment>
<feature type="transmembrane region" description="Helical" evidence="6">
    <location>
        <begin position="96"/>
        <end position="116"/>
    </location>
</feature>